<evidence type="ECO:0000256" key="1">
    <source>
        <dbReference type="SAM" id="Phobius"/>
    </source>
</evidence>
<accession>A0A1Q4I178</accession>
<keyword evidence="1" id="KW-0472">Membrane</keyword>
<dbReference type="AlphaFoldDB" id="A0A1Q4I178"/>
<reference evidence="2 3" key="1">
    <citation type="submission" date="2016-11" db="EMBL/GenBank/DDBJ databases">
        <title>Genome sequences of unsequenced Mycobacteria.</title>
        <authorList>
            <person name="Greninger A.L."/>
            <person name="Fang F."/>
            <person name="Jerome K.R."/>
        </authorList>
    </citation>
    <scope>NUCLEOTIDE SEQUENCE [LARGE SCALE GENOMIC DNA]</scope>
    <source>
        <strain evidence="2 3">M11</strain>
    </source>
</reference>
<dbReference type="OrthoDB" id="4725842at2"/>
<feature type="transmembrane region" description="Helical" evidence="1">
    <location>
        <begin position="98"/>
        <end position="118"/>
    </location>
</feature>
<keyword evidence="1" id="KW-0812">Transmembrane</keyword>
<keyword evidence="1" id="KW-1133">Transmembrane helix</keyword>
<evidence type="ECO:0000313" key="3">
    <source>
        <dbReference type="Proteomes" id="UP000186438"/>
    </source>
</evidence>
<sequence length="278" mass="29270">MIVAQLASDESGFEHAGRLMFVLGVPAIGLVCLIAGLLERSRSRRQSPPVPPPYNAGHPYPPPPPMGYPGPYPAPPPFPGYPPAVPPRRPTSKSATTLITVGAVLLGLGGLNILVHAARAVSSADRGSRTTAQSTPTAGAAMPEIGQCFTEFEVRMGSLNQPTDCGDPVATYELAAIGGPTATCPDNKRGDSVYARLTNESHTLCFVPNLKQGLCYLRTGQRETTTWTPADCGEARYAKLQVDKRIDGSADETQCPPGTTANAYPTPPRVYCLAQAAS</sequence>
<name>A0A1Q4I178_9MYCO</name>
<dbReference type="RefSeq" id="WP_073871523.1">
    <property type="nucleotide sequence ID" value="NZ_MPNT01000002.1"/>
</dbReference>
<protein>
    <submittedName>
        <fullName evidence="2">Uncharacterized protein</fullName>
    </submittedName>
</protein>
<feature type="transmembrane region" description="Helical" evidence="1">
    <location>
        <begin position="20"/>
        <end position="38"/>
    </location>
</feature>
<dbReference type="Proteomes" id="UP000186438">
    <property type="component" value="Unassembled WGS sequence"/>
</dbReference>
<comment type="caution">
    <text evidence="2">The sequence shown here is derived from an EMBL/GenBank/DDBJ whole genome shotgun (WGS) entry which is preliminary data.</text>
</comment>
<gene>
    <name evidence="2" type="ORF">BRW65_04015</name>
</gene>
<keyword evidence="3" id="KW-1185">Reference proteome</keyword>
<evidence type="ECO:0000313" key="2">
    <source>
        <dbReference type="EMBL" id="OJZ75707.1"/>
    </source>
</evidence>
<dbReference type="STRING" id="53378.BRW65_04015"/>
<proteinExistence type="predicted"/>
<organism evidence="2 3">
    <name type="scientific">Mycobacterium paraffinicum</name>
    <dbReference type="NCBI Taxonomy" id="53378"/>
    <lineage>
        <taxon>Bacteria</taxon>
        <taxon>Bacillati</taxon>
        <taxon>Actinomycetota</taxon>
        <taxon>Actinomycetes</taxon>
        <taxon>Mycobacteriales</taxon>
        <taxon>Mycobacteriaceae</taxon>
        <taxon>Mycobacterium</taxon>
    </lineage>
</organism>
<dbReference type="EMBL" id="MPNT01000002">
    <property type="protein sequence ID" value="OJZ75707.1"/>
    <property type="molecule type" value="Genomic_DNA"/>
</dbReference>